<dbReference type="AlphaFoldDB" id="F2RB24"/>
<evidence type="ECO:0000313" key="4">
    <source>
        <dbReference type="Proteomes" id="UP000006854"/>
    </source>
</evidence>
<dbReference type="HOGENOM" id="CLU_036604_13_1_11"/>
<dbReference type="PATRIC" id="fig|953739.5.peg.1167"/>
<dbReference type="InterPro" id="IPR036390">
    <property type="entry name" value="WH_DNA-bd_sf"/>
</dbReference>
<name>F2RB24_STRVP</name>
<gene>
    <name evidence="3" type="ordered locus">SVEN_5957</name>
</gene>
<reference evidence="3 4" key="1">
    <citation type="journal article" date="2011" name="BMC Genomics">
        <title>Genome-wide analysis of the role of GlnR in Streptomyces venezuelae provides new insights into global nitrogen regulation in actinomycetes.</title>
        <authorList>
            <person name="Pullan S.T."/>
            <person name="Bibb M.J."/>
            <person name="Merrick M."/>
        </authorList>
    </citation>
    <scope>NUCLEOTIDE SEQUENCE [LARGE SCALE GENOMIC DNA]</scope>
    <source>
        <strain evidence="3">ATCC 10712</strain>
    </source>
</reference>
<dbReference type="Pfam" id="PF00480">
    <property type="entry name" value="ROK"/>
    <property type="match status" value="1"/>
</dbReference>
<dbReference type="GeneID" id="51866504"/>
<dbReference type="RefSeq" id="WP_015037138.1">
    <property type="nucleotide sequence ID" value="NC_018750.1"/>
</dbReference>
<comment type="similarity">
    <text evidence="1">Belongs to the ROK (NagC/XylR) family.</text>
</comment>
<accession>F2RB24</accession>
<dbReference type="InterPro" id="IPR000600">
    <property type="entry name" value="ROK"/>
</dbReference>
<dbReference type="PANTHER" id="PTHR18964">
    <property type="entry name" value="ROK (REPRESSOR, ORF, KINASE) FAMILY"/>
    <property type="match status" value="1"/>
</dbReference>
<evidence type="ECO:0000256" key="2">
    <source>
        <dbReference type="SAM" id="MobiDB-lite"/>
    </source>
</evidence>
<evidence type="ECO:0000256" key="1">
    <source>
        <dbReference type="ARBA" id="ARBA00006479"/>
    </source>
</evidence>
<keyword evidence="4" id="KW-1185">Reference proteome</keyword>
<dbReference type="InterPro" id="IPR043129">
    <property type="entry name" value="ATPase_NBD"/>
</dbReference>
<protein>
    <submittedName>
        <fullName evidence="3">Xylose repressor XylR</fullName>
    </submittedName>
</protein>
<dbReference type="Proteomes" id="UP000006854">
    <property type="component" value="Chromosome"/>
</dbReference>
<dbReference type="InterPro" id="IPR036388">
    <property type="entry name" value="WH-like_DNA-bd_sf"/>
</dbReference>
<dbReference type="Gene3D" id="1.10.10.10">
    <property type="entry name" value="Winged helix-like DNA-binding domain superfamily/Winged helix DNA-binding domain"/>
    <property type="match status" value="1"/>
</dbReference>
<dbReference type="Gene3D" id="3.30.420.40">
    <property type="match status" value="2"/>
</dbReference>
<dbReference type="KEGG" id="sve:SVEN_5957"/>
<organism evidence="3 4">
    <name type="scientific">Streptomyces venezuelae (strain ATCC 10712 / CBS 650.69 / DSM 40230 / JCM 4526 / NBRC 13096 / PD 04745)</name>
    <dbReference type="NCBI Taxonomy" id="953739"/>
    <lineage>
        <taxon>Bacteria</taxon>
        <taxon>Bacillati</taxon>
        <taxon>Actinomycetota</taxon>
        <taxon>Actinomycetes</taxon>
        <taxon>Kitasatosporales</taxon>
        <taxon>Streptomycetaceae</taxon>
        <taxon>Streptomyces</taxon>
    </lineage>
</organism>
<feature type="region of interest" description="Disordered" evidence="2">
    <location>
        <begin position="425"/>
        <end position="448"/>
    </location>
</feature>
<sequence>MLRSGLFHLGAQVTLRNGRTVRDLRRENRTAVLQRLYFDGPLSRFSLGPATGLSSGSISNVVAELVAEGLVEEAGSVDSAGGRPRTLLRITPDSGCMIGVDVGETRVRIELFDLTLTELARTERPLTVDSPHPHGRYEVGVVVDHIREGVAEVLRTADVPAARLLGVGVGVPGIVARTAEEGAVVHGQTIGWDAVPLERLLRESVDLPASVPFWIDNGAQTLGQAEMWFGAGRGARSAVVVLFGSGVGACVVTDPLGPGRAIEWGHLTVRVRGRRCRCGARGCLEAYAGAEALLERWAEAGGKPPAGADEETALTAMLAAAYPAEPGTAPDATALAVLEETAEYLGAGFGDLVNLFQPERILVGGWAGLQLGARFLETVKGYAAEYALSYPAARVEIGMGTLGPDAVTVGAAILPLADFFARGGRRAETEPTGEQPAWTSTVRDRAAH</sequence>
<proteinExistence type="inferred from homology"/>
<dbReference type="EMBL" id="FR845719">
    <property type="protein sequence ID" value="CCA59243.1"/>
    <property type="molecule type" value="Genomic_DNA"/>
</dbReference>
<dbReference type="SUPFAM" id="SSF53067">
    <property type="entry name" value="Actin-like ATPase domain"/>
    <property type="match status" value="1"/>
</dbReference>
<dbReference type="PANTHER" id="PTHR18964:SF149">
    <property type="entry name" value="BIFUNCTIONAL UDP-N-ACETYLGLUCOSAMINE 2-EPIMERASE_N-ACETYLMANNOSAMINE KINASE"/>
    <property type="match status" value="1"/>
</dbReference>
<dbReference type="eggNOG" id="COG1940">
    <property type="taxonomic scope" value="Bacteria"/>
</dbReference>
<evidence type="ECO:0000313" key="3">
    <source>
        <dbReference type="EMBL" id="CCA59243.1"/>
    </source>
</evidence>
<dbReference type="STRING" id="953739.SVEN_5957"/>
<dbReference type="SUPFAM" id="SSF46785">
    <property type="entry name" value="Winged helix' DNA-binding domain"/>
    <property type="match status" value="1"/>
</dbReference>